<proteinExistence type="predicted"/>
<sequence length="609" mass="66569">MLEPPSLSESVSQPIPPLAIAPTATNLTISQLATYLPRLGADAATDPSEYYLGLHLGSDALVAVLLDPATQQMQPLGALHWRSPMTSALMPAPDTAPLTVGTTSEATLIEQILSYSPQYLNSTIPFYCPQTLTWQPELQWSATQKITLHQLRQKLTGLLMSLDLQPWATGATAADSSLTNVALGGVFVSRSIGYAEAYELNQREAILAAGLVRSPEQIYFVEGAIAALLAEATPTPALTPTDAVQRGTVTNLREGPTLLVLMEAAATELLLVDLPTDLTQLRREDCHLRELKYGTNALEQDIICQLIYPVLQRSKQLALRDRPLPGEPDLALRAQLMQQLNNHALGDALATVARRVRDTLCRQPSVSIHMSGQAWQITEAELDRQVLQPYLAVLNRELNPLLSQTGVDAAAVRQVICVGEIAQNQAVCSWLKQKLPNTTLIRPNRALANSTVARGLALTGCYPAMLDATRHQYSDLFLLQELLTVVPDTPLSLGQIFHRLERRGVNTNACQRTLLHLLEGHLPPSLLPQAEAQALLTLRSLHHGSYQALRAIAPFTKDNNQYRLNPTAKDTLLRHLETIFATTPQSLEEPLPFGLPIVPTSHASHSSRL</sequence>
<dbReference type="AlphaFoldDB" id="A0A7C3KGX0"/>
<name>A0A7C3KGX0_9CYAN</name>
<comment type="caution">
    <text evidence="1">The sequence shown here is derived from an EMBL/GenBank/DDBJ whole genome shotgun (WGS) entry which is preliminary data.</text>
</comment>
<reference evidence="1" key="1">
    <citation type="journal article" date="2020" name="mSystems">
        <title>Genome- and Community-Level Interaction Insights into Carbon Utilization and Element Cycling Functions of Hydrothermarchaeota in Hydrothermal Sediment.</title>
        <authorList>
            <person name="Zhou Z."/>
            <person name="Liu Y."/>
            <person name="Xu W."/>
            <person name="Pan J."/>
            <person name="Luo Z.H."/>
            <person name="Li M."/>
        </authorList>
    </citation>
    <scope>NUCLEOTIDE SEQUENCE [LARGE SCALE GENOMIC DNA]</scope>
    <source>
        <strain evidence="1">SpSt-418</strain>
    </source>
</reference>
<evidence type="ECO:0000313" key="1">
    <source>
        <dbReference type="EMBL" id="HFN00850.1"/>
    </source>
</evidence>
<gene>
    <name evidence="1" type="ORF">ENR64_24460</name>
</gene>
<organism evidence="1">
    <name type="scientific">Oscillatoriales cyanobacterium SpSt-418</name>
    <dbReference type="NCBI Taxonomy" id="2282169"/>
    <lineage>
        <taxon>Bacteria</taxon>
        <taxon>Bacillati</taxon>
        <taxon>Cyanobacteriota</taxon>
        <taxon>Cyanophyceae</taxon>
        <taxon>Oscillatoriophycideae</taxon>
        <taxon>Oscillatoriales</taxon>
    </lineage>
</organism>
<protein>
    <submittedName>
        <fullName evidence="1">Uncharacterized protein</fullName>
    </submittedName>
</protein>
<accession>A0A7C3KGX0</accession>
<dbReference type="EMBL" id="DSRU01000345">
    <property type="protein sequence ID" value="HFN00850.1"/>
    <property type="molecule type" value="Genomic_DNA"/>
</dbReference>